<reference evidence="1" key="1">
    <citation type="submission" date="2024-07" db="EMBL/GenBank/DDBJ databases">
        <authorList>
            <person name="Kim Y.J."/>
            <person name="Jeong J.Y."/>
        </authorList>
    </citation>
    <scope>NUCLEOTIDE SEQUENCE</scope>
    <source>
        <strain evidence="1">GIHE-MW2</strain>
    </source>
</reference>
<organism evidence="1">
    <name type="scientific">Planktothricoides raciborskii GIHE-MW2</name>
    <dbReference type="NCBI Taxonomy" id="2792601"/>
    <lineage>
        <taxon>Bacteria</taxon>
        <taxon>Bacillati</taxon>
        <taxon>Cyanobacteriota</taxon>
        <taxon>Cyanophyceae</taxon>
        <taxon>Oscillatoriophycideae</taxon>
        <taxon>Oscillatoriales</taxon>
        <taxon>Oscillatoriaceae</taxon>
        <taxon>Planktothricoides</taxon>
    </lineage>
</organism>
<proteinExistence type="predicted"/>
<evidence type="ECO:0000313" key="1">
    <source>
        <dbReference type="EMBL" id="XCM36919.1"/>
    </source>
</evidence>
<evidence type="ECO:0008006" key="2">
    <source>
        <dbReference type="Google" id="ProtNLM"/>
    </source>
</evidence>
<accession>A0AAU8JDM0</accession>
<name>A0AAU8JDM0_9CYAN</name>
<protein>
    <recommendedName>
        <fullName evidence="2">Chromophore lyase CpcT/CpeT</fullName>
    </recommendedName>
</protein>
<gene>
    <name evidence="1" type="ORF">ABWT76_005712</name>
</gene>
<sequence>MQHLNYWQFPGFENIYLEDSYVLGCEAKKATVEIFIEAVITEKHPLYSQPLPGEVYCYRRMKIQFPRSQRYHLIPNPMNPIPNPDGSIDWGNIDEFFLADDGTYHLIGEWGEIAIASDAPKLILDSILVKNGDDLIQINKDKIRALEWKAEGAITLVYEDDFGNPRSAQIDRHQNAEAFAAALGYLGELHGGFVTDFTGVKELTFSK</sequence>
<dbReference type="AlphaFoldDB" id="A0AAU8JDM0"/>
<dbReference type="EMBL" id="CP159837">
    <property type="protein sequence ID" value="XCM36919.1"/>
    <property type="molecule type" value="Genomic_DNA"/>
</dbReference>
<dbReference type="RefSeq" id="WP_354635343.1">
    <property type="nucleotide sequence ID" value="NZ_CP159837.1"/>
</dbReference>